<keyword evidence="6 19" id="KW-0812">Transmembrane</keyword>
<dbReference type="Gene3D" id="1.20.144.10">
    <property type="entry name" value="Phosphatidic acid phosphatase type 2/haloperoxidase"/>
    <property type="match status" value="1"/>
</dbReference>
<evidence type="ECO:0000256" key="5">
    <source>
        <dbReference type="ARBA" id="ARBA00022679"/>
    </source>
</evidence>
<keyword evidence="8 21" id="KW-0418">Kinase</keyword>
<dbReference type="InterPro" id="IPR000326">
    <property type="entry name" value="PAP2/HPO"/>
</dbReference>
<dbReference type="GO" id="GO:0036433">
    <property type="term" value="F:di-trans, poly-cis-undecaprenol kinase activity"/>
    <property type="evidence" value="ECO:0007669"/>
    <property type="project" value="UniProtKB-EC"/>
</dbReference>
<keyword evidence="22" id="KW-1185">Reference proteome</keyword>
<comment type="cofactor">
    <cofactor evidence="18">
        <name>Mg(2+)</name>
        <dbReference type="ChEBI" id="CHEBI:18420"/>
    </cofactor>
    <text evidence="18">Mn(2+), Zn(2+), Cd(2+) and Co(2+) support activity to lesser extents.</text>
</comment>
<evidence type="ECO:0000256" key="12">
    <source>
        <dbReference type="ARBA" id="ARBA00023136"/>
    </source>
</evidence>
<evidence type="ECO:0000256" key="15">
    <source>
        <dbReference type="PIRSR" id="PIRSR600829-1"/>
    </source>
</evidence>
<evidence type="ECO:0000313" key="22">
    <source>
        <dbReference type="Proteomes" id="UP000052015"/>
    </source>
</evidence>
<keyword evidence="18" id="KW-0460">Magnesium</keyword>
<dbReference type="EMBL" id="LKHP01000008">
    <property type="protein sequence ID" value="KRQ86648.1"/>
    <property type="molecule type" value="Genomic_DNA"/>
</dbReference>
<keyword evidence="18" id="KW-0479">Metal-binding</keyword>
<feature type="transmembrane region" description="Helical" evidence="19">
    <location>
        <begin position="51"/>
        <end position="71"/>
    </location>
</feature>
<dbReference type="Pfam" id="PF01569">
    <property type="entry name" value="PAP2"/>
    <property type="match status" value="1"/>
</dbReference>
<dbReference type="AlphaFoldDB" id="A0A0R3JT43"/>
<feature type="binding site" evidence="18">
    <location>
        <position position="72"/>
    </location>
    <ligand>
        <name>a divalent metal cation</name>
        <dbReference type="ChEBI" id="CHEBI:60240"/>
    </ligand>
</feature>
<dbReference type="Gene3D" id="1.10.287.3610">
    <property type="match status" value="1"/>
</dbReference>
<dbReference type="PANTHER" id="PTHR34299">
    <property type="entry name" value="DIACYLGLYCEROL KINASE"/>
    <property type="match status" value="1"/>
</dbReference>
<dbReference type="CDD" id="cd14266">
    <property type="entry name" value="UDPK_IM_PAP2_like"/>
    <property type="match status" value="1"/>
</dbReference>
<keyword evidence="11" id="KW-0443">Lipid metabolism</keyword>
<feature type="transmembrane region" description="Helical" evidence="19">
    <location>
        <begin position="173"/>
        <end position="198"/>
    </location>
</feature>
<feature type="transmembrane region" description="Helical" evidence="19">
    <location>
        <begin position="210"/>
        <end position="228"/>
    </location>
</feature>
<organism evidence="21 22">
    <name type="scientific">Caloramator mitchellensis</name>
    <dbReference type="NCBI Taxonomy" id="908809"/>
    <lineage>
        <taxon>Bacteria</taxon>
        <taxon>Bacillati</taxon>
        <taxon>Bacillota</taxon>
        <taxon>Clostridia</taxon>
        <taxon>Eubacteriales</taxon>
        <taxon>Clostridiaceae</taxon>
        <taxon>Caloramator</taxon>
    </lineage>
</organism>
<dbReference type="PANTHER" id="PTHR34299:SF1">
    <property type="entry name" value="DIACYLGLYCEROL KINASE"/>
    <property type="match status" value="1"/>
</dbReference>
<dbReference type="SUPFAM" id="SSF48317">
    <property type="entry name" value="Acid phosphatase/Vanadium-dependent haloperoxidase"/>
    <property type="match status" value="1"/>
</dbReference>
<comment type="caution">
    <text evidence="21">The sequence shown here is derived from an EMBL/GenBank/DDBJ whole genome shotgun (WGS) entry which is preliminary data.</text>
</comment>
<dbReference type="InterPro" id="IPR036938">
    <property type="entry name" value="PAP2/HPO_sf"/>
</dbReference>
<dbReference type="EC" id="2.7.1.66" evidence="21"/>
<dbReference type="STRING" id="908809.ABG79_01631"/>
<evidence type="ECO:0000256" key="11">
    <source>
        <dbReference type="ARBA" id="ARBA00023098"/>
    </source>
</evidence>
<reference evidence="21 22" key="1">
    <citation type="submission" date="2015-09" db="EMBL/GenBank/DDBJ databases">
        <title>Draft genome sequence of a Caloramator mitchellensis, a moderate thermophile from the Great Artesian Basin of Australia.</title>
        <authorList>
            <person name="Patel B.K."/>
        </authorList>
    </citation>
    <scope>NUCLEOTIDE SEQUENCE [LARGE SCALE GENOMIC DNA]</scope>
    <source>
        <strain evidence="21 22">VF08</strain>
    </source>
</reference>
<keyword evidence="13" id="KW-0594">Phospholipid biosynthesis</keyword>
<evidence type="ECO:0000256" key="4">
    <source>
        <dbReference type="ARBA" id="ARBA00022516"/>
    </source>
</evidence>
<feature type="active site" description="Proton acceptor" evidence="15">
    <location>
        <position position="65"/>
    </location>
</feature>
<accession>A0A0R3JT43</accession>
<evidence type="ECO:0000256" key="7">
    <source>
        <dbReference type="ARBA" id="ARBA00022741"/>
    </source>
</evidence>
<dbReference type="InterPro" id="IPR036945">
    <property type="entry name" value="DAGK_sf"/>
</dbReference>
<evidence type="ECO:0000256" key="6">
    <source>
        <dbReference type="ARBA" id="ARBA00022692"/>
    </source>
</evidence>
<sequence>MKVRKITESFNHAIEGIVYAIKTQRNMRIHLLIATAVLFGSLFFDLSKIEILLLFLTVALVIILEMVNTAIEVTIDLNANYYHPLAKIAKNVAAGAVLIAALNSILVGYLIFYDKLKVLSNTVIFKIKQSDPTVVFICLLLVVIATVIIKAFYGQGTPLRGGMPSGHSAVAFGTATAISLLTQDTLIITLSFFLAFVVAQSRVEGKIHSLYEVTVGAILGILIAIIIFKLL</sequence>
<keyword evidence="9 17" id="KW-0067">ATP-binding</keyword>
<evidence type="ECO:0000259" key="20">
    <source>
        <dbReference type="SMART" id="SM00014"/>
    </source>
</evidence>
<dbReference type="GO" id="GO:0046872">
    <property type="term" value="F:metal ion binding"/>
    <property type="evidence" value="ECO:0007669"/>
    <property type="project" value="UniProtKB-KW"/>
</dbReference>
<evidence type="ECO:0000313" key="21">
    <source>
        <dbReference type="EMBL" id="KRQ86648.1"/>
    </source>
</evidence>
<dbReference type="CDD" id="cd03383">
    <property type="entry name" value="PAP2_diacylglycerolkinase"/>
    <property type="match status" value="1"/>
</dbReference>
<evidence type="ECO:0000256" key="19">
    <source>
        <dbReference type="SAM" id="Phobius"/>
    </source>
</evidence>
<dbReference type="GO" id="GO:0005524">
    <property type="term" value="F:ATP binding"/>
    <property type="evidence" value="ECO:0007669"/>
    <property type="project" value="UniProtKB-KW"/>
</dbReference>
<feature type="transmembrane region" description="Helical" evidence="19">
    <location>
        <begin position="27"/>
        <end position="44"/>
    </location>
</feature>
<keyword evidence="7 17" id="KW-0547">Nucleotide-binding</keyword>
<keyword evidence="5 21" id="KW-0808">Transferase</keyword>
<dbReference type="Proteomes" id="UP000052015">
    <property type="component" value="Unassembled WGS sequence"/>
</dbReference>
<dbReference type="PATRIC" id="fig|908809.3.peg.1635"/>
<keyword evidence="12 19" id="KW-0472">Membrane</keyword>
<feature type="transmembrane region" description="Helical" evidence="19">
    <location>
        <begin position="133"/>
        <end position="153"/>
    </location>
</feature>
<evidence type="ECO:0000256" key="8">
    <source>
        <dbReference type="ARBA" id="ARBA00022777"/>
    </source>
</evidence>
<keyword evidence="14" id="KW-1208">Phospholipid metabolism</keyword>
<evidence type="ECO:0000256" key="13">
    <source>
        <dbReference type="ARBA" id="ARBA00023209"/>
    </source>
</evidence>
<dbReference type="GO" id="GO:0008654">
    <property type="term" value="P:phospholipid biosynthetic process"/>
    <property type="evidence" value="ECO:0007669"/>
    <property type="project" value="UniProtKB-KW"/>
</dbReference>
<evidence type="ECO:0000256" key="17">
    <source>
        <dbReference type="PIRSR" id="PIRSR600829-3"/>
    </source>
</evidence>
<proteinExistence type="inferred from homology"/>
<dbReference type="GO" id="GO:0005886">
    <property type="term" value="C:plasma membrane"/>
    <property type="evidence" value="ECO:0007669"/>
    <property type="project" value="UniProtKB-SubCell"/>
</dbReference>
<keyword evidence="3" id="KW-1003">Cell membrane</keyword>
<evidence type="ECO:0000256" key="18">
    <source>
        <dbReference type="PIRSR" id="PIRSR600829-4"/>
    </source>
</evidence>
<evidence type="ECO:0000256" key="2">
    <source>
        <dbReference type="ARBA" id="ARBA00005967"/>
    </source>
</evidence>
<dbReference type="RefSeq" id="WP_057978940.1">
    <property type="nucleotide sequence ID" value="NZ_LKHP01000008.1"/>
</dbReference>
<comment type="subcellular location">
    <subcellularLocation>
        <location evidence="1">Cell membrane</location>
        <topology evidence="1">Multi-pass membrane protein</topology>
    </subcellularLocation>
</comment>
<feature type="binding site" evidence="16">
    <location>
        <position position="65"/>
    </location>
    <ligand>
        <name>substrate</name>
    </ligand>
</feature>
<evidence type="ECO:0000256" key="1">
    <source>
        <dbReference type="ARBA" id="ARBA00004651"/>
    </source>
</evidence>
<dbReference type="OrthoDB" id="9789934at2"/>
<dbReference type="InterPro" id="IPR000829">
    <property type="entry name" value="DAGK"/>
</dbReference>
<evidence type="ECO:0000256" key="16">
    <source>
        <dbReference type="PIRSR" id="PIRSR600829-2"/>
    </source>
</evidence>
<feature type="domain" description="Phosphatidic acid phosphatase type 2/haloperoxidase" evidence="20">
    <location>
        <begin position="134"/>
        <end position="228"/>
    </location>
</feature>
<keyword evidence="4" id="KW-0444">Lipid biosynthesis</keyword>
<keyword evidence="10 19" id="KW-1133">Transmembrane helix</keyword>
<dbReference type="SMART" id="SM00014">
    <property type="entry name" value="acidPPc"/>
    <property type="match status" value="1"/>
</dbReference>
<comment type="similarity">
    <text evidence="2">Belongs to the bacterial diacylglycerol kinase family.</text>
</comment>
<feature type="transmembrane region" description="Helical" evidence="19">
    <location>
        <begin position="91"/>
        <end position="112"/>
    </location>
</feature>
<feature type="binding site" evidence="17">
    <location>
        <position position="72"/>
    </location>
    <ligand>
        <name>ATP</name>
        <dbReference type="ChEBI" id="CHEBI:30616"/>
    </ligand>
</feature>
<dbReference type="Pfam" id="PF01219">
    <property type="entry name" value="DAGK_prokar"/>
    <property type="match status" value="1"/>
</dbReference>
<name>A0A0R3JT43_CALMK</name>
<evidence type="ECO:0000256" key="10">
    <source>
        <dbReference type="ARBA" id="ARBA00022989"/>
    </source>
</evidence>
<gene>
    <name evidence="21" type="primary">dgkA</name>
    <name evidence="21" type="ORF">ABG79_01631</name>
</gene>
<protein>
    <submittedName>
        <fullName evidence="21">Undecaprenol kinase</fullName>
        <ecNumber evidence="21">2.7.1.66</ecNumber>
    </submittedName>
</protein>
<evidence type="ECO:0000256" key="14">
    <source>
        <dbReference type="ARBA" id="ARBA00023264"/>
    </source>
</evidence>
<evidence type="ECO:0000256" key="9">
    <source>
        <dbReference type="ARBA" id="ARBA00022840"/>
    </source>
</evidence>
<evidence type="ECO:0000256" key="3">
    <source>
        <dbReference type="ARBA" id="ARBA00022475"/>
    </source>
</evidence>